<dbReference type="PROSITE" id="PS00092">
    <property type="entry name" value="N6_MTASE"/>
    <property type="match status" value="1"/>
</dbReference>
<dbReference type="SUPFAM" id="SSF55681">
    <property type="entry name" value="Class II aaRS and biotin synthetases"/>
    <property type="match status" value="1"/>
</dbReference>
<dbReference type="NCBIfam" id="TIGR03534">
    <property type="entry name" value="RF_mod_PrmC"/>
    <property type="match status" value="1"/>
</dbReference>
<dbReference type="GO" id="GO:0003676">
    <property type="term" value="F:nucleic acid binding"/>
    <property type="evidence" value="ECO:0007669"/>
    <property type="project" value="InterPro"/>
</dbReference>
<dbReference type="Gene3D" id="3.30.930.10">
    <property type="entry name" value="Bira Bifunctional Protein, Domain 2"/>
    <property type="match status" value="1"/>
</dbReference>
<dbReference type="Gene3D" id="1.10.8.10">
    <property type="entry name" value="DNA helicase RuvA subunit, C-terminal domain"/>
    <property type="match status" value="1"/>
</dbReference>
<dbReference type="EMBL" id="JADGJD010000267">
    <property type="protein sequence ID" value="KAJ3052770.1"/>
    <property type="molecule type" value="Genomic_DNA"/>
</dbReference>
<dbReference type="GO" id="GO:0033819">
    <property type="term" value="F:lipoyl(octanoyl) transferase activity"/>
    <property type="evidence" value="ECO:0007669"/>
    <property type="project" value="UniProtKB-EC"/>
</dbReference>
<feature type="compositionally biased region" description="Polar residues" evidence="11">
    <location>
        <begin position="383"/>
        <end position="393"/>
    </location>
</feature>
<dbReference type="CDD" id="cd16444">
    <property type="entry name" value="LipB"/>
    <property type="match status" value="1"/>
</dbReference>
<evidence type="ECO:0000313" key="14">
    <source>
        <dbReference type="Proteomes" id="UP001212841"/>
    </source>
</evidence>
<dbReference type="InterPro" id="IPR045864">
    <property type="entry name" value="aa-tRNA-synth_II/BPL/LPL"/>
</dbReference>
<evidence type="ECO:0000256" key="2">
    <source>
        <dbReference type="ARBA" id="ARBA00004821"/>
    </source>
</evidence>
<dbReference type="GO" id="GO:0005739">
    <property type="term" value="C:mitochondrion"/>
    <property type="evidence" value="ECO:0007669"/>
    <property type="project" value="UniProtKB-SubCell"/>
</dbReference>
<gene>
    <name evidence="13" type="primary">LIPT2_2</name>
    <name evidence="13" type="ORF">HK097_005696</name>
</gene>
<evidence type="ECO:0000256" key="5">
    <source>
        <dbReference type="ARBA" id="ARBA00022603"/>
    </source>
</evidence>
<evidence type="ECO:0000256" key="3">
    <source>
        <dbReference type="ARBA" id="ARBA00007907"/>
    </source>
</evidence>
<keyword evidence="5" id="KW-0489">Methyltransferase</keyword>
<evidence type="ECO:0000256" key="4">
    <source>
        <dbReference type="ARBA" id="ARBA00012334"/>
    </source>
</evidence>
<evidence type="ECO:0000256" key="10">
    <source>
        <dbReference type="ARBA" id="ARBA00033331"/>
    </source>
</evidence>
<dbReference type="AlphaFoldDB" id="A0AAD5SES0"/>
<dbReference type="InterPro" id="IPR029063">
    <property type="entry name" value="SAM-dependent_MTases_sf"/>
</dbReference>
<dbReference type="Pfam" id="PF21948">
    <property type="entry name" value="LplA-B_cat"/>
    <property type="match status" value="1"/>
</dbReference>
<dbReference type="InterPro" id="IPR020605">
    <property type="entry name" value="Octanoyltransferase_CS"/>
</dbReference>
<dbReference type="InterPro" id="IPR004143">
    <property type="entry name" value="BPL_LPL_catalytic"/>
</dbReference>
<dbReference type="EC" id="2.3.1.181" evidence="4"/>
<feature type="compositionally biased region" description="Low complexity" evidence="11">
    <location>
        <begin position="361"/>
        <end position="371"/>
    </location>
</feature>
<keyword evidence="14" id="KW-1185">Reference proteome</keyword>
<reference evidence="13" key="1">
    <citation type="submission" date="2020-05" db="EMBL/GenBank/DDBJ databases">
        <title>Phylogenomic resolution of chytrid fungi.</title>
        <authorList>
            <person name="Stajich J.E."/>
            <person name="Amses K."/>
            <person name="Simmons R."/>
            <person name="Seto K."/>
            <person name="Myers J."/>
            <person name="Bonds A."/>
            <person name="Quandt C.A."/>
            <person name="Barry K."/>
            <person name="Liu P."/>
            <person name="Grigoriev I."/>
            <person name="Longcore J.E."/>
            <person name="James T.Y."/>
        </authorList>
    </citation>
    <scope>NUCLEOTIDE SEQUENCE</scope>
    <source>
        <strain evidence="13">JEL0318</strain>
    </source>
</reference>
<proteinExistence type="inferred from homology"/>
<dbReference type="Proteomes" id="UP001212841">
    <property type="component" value="Unassembled WGS sequence"/>
</dbReference>
<keyword evidence="8" id="KW-0012">Acyltransferase</keyword>
<dbReference type="CDD" id="cd02440">
    <property type="entry name" value="AdoMet_MTases"/>
    <property type="match status" value="1"/>
</dbReference>
<dbReference type="InterPro" id="IPR025714">
    <property type="entry name" value="Methyltranfer_dom"/>
</dbReference>
<evidence type="ECO:0000256" key="9">
    <source>
        <dbReference type="ARBA" id="ARBA00030797"/>
    </source>
</evidence>
<dbReference type="GO" id="GO:0008276">
    <property type="term" value="F:protein methyltransferase activity"/>
    <property type="evidence" value="ECO:0007669"/>
    <property type="project" value="InterPro"/>
</dbReference>
<dbReference type="NCBIfam" id="NF010925">
    <property type="entry name" value="PRK14345.1"/>
    <property type="match status" value="1"/>
</dbReference>
<dbReference type="HAMAP" id="MF_00013">
    <property type="entry name" value="LipB"/>
    <property type="match status" value="1"/>
</dbReference>
<keyword evidence="6" id="KW-0808">Transferase</keyword>
<evidence type="ECO:0000256" key="8">
    <source>
        <dbReference type="ARBA" id="ARBA00023315"/>
    </source>
</evidence>
<keyword evidence="7" id="KW-0949">S-adenosyl-L-methionine</keyword>
<dbReference type="NCBIfam" id="TIGR00536">
    <property type="entry name" value="hemK_fam"/>
    <property type="match status" value="1"/>
</dbReference>
<evidence type="ECO:0000256" key="6">
    <source>
        <dbReference type="ARBA" id="ARBA00022679"/>
    </source>
</evidence>
<dbReference type="Pfam" id="PF13847">
    <property type="entry name" value="Methyltransf_31"/>
    <property type="match status" value="1"/>
</dbReference>
<dbReference type="PANTHER" id="PTHR18895:SF74">
    <property type="entry name" value="MTRF1L RELEASE FACTOR GLUTAMINE METHYLTRANSFERASE"/>
    <property type="match status" value="1"/>
</dbReference>
<accession>A0AAD5SES0</accession>
<dbReference type="PROSITE" id="PS01313">
    <property type="entry name" value="LIPB"/>
    <property type="match status" value="1"/>
</dbReference>
<comment type="caution">
    <text evidence="13">The sequence shown here is derived from an EMBL/GenBank/DDBJ whole genome shotgun (WGS) entry which is preliminary data.</text>
</comment>
<dbReference type="GO" id="GO:0009249">
    <property type="term" value="P:protein lipoylation"/>
    <property type="evidence" value="ECO:0007669"/>
    <property type="project" value="InterPro"/>
</dbReference>
<dbReference type="FunFam" id="3.30.930.10:FF:000035">
    <property type="entry name" value="Putative lipoyltransferase 2, mitochondrial"/>
    <property type="match status" value="1"/>
</dbReference>
<dbReference type="SUPFAM" id="SSF53335">
    <property type="entry name" value="S-adenosyl-L-methionine-dependent methyltransferases"/>
    <property type="match status" value="1"/>
</dbReference>
<dbReference type="InterPro" id="IPR050320">
    <property type="entry name" value="N5-glutamine_MTase"/>
</dbReference>
<dbReference type="InterPro" id="IPR004556">
    <property type="entry name" value="HemK-like"/>
</dbReference>
<evidence type="ECO:0000256" key="1">
    <source>
        <dbReference type="ARBA" id="ARBA00004173"/>
    </source>
</evidence>
<dbReference type="PROSITE" id="PS51733">
    <property type="entry name" value="BPL_LPL_CATALYTIC"/>
    <property type="match status" value="1"/>
</dbReference>
<dbReference type="InterPro" id="IPR019874">
    <property type="entry name" value="RF_methyltr_PrmC"/>
</dbReference>
<feature type="region of interest" description="Disordered" evidence="11">
    <location>
        <begin position="361"/>
        <end position="393"/>
    </location>
</feature>
<dbReference type="NCBIfam" id="TIGR00214">
    <property type="entry name" value="lipB"/>
    <property type="match status" value="1"/>
</dbReference>
<feature type="domain" description="BPL/LPL catalytic" evidence="12">
    <location>
        <begin position="430"/>
        <end position="612"/>
    </location>
</feature>
<dbReference type="InterPro" id="IPR000544">
    <property type="entry name" value="Octanoyltransferase"/>
</dbReference>
<comment type="subcellular location">
    <subcellularLocation>
        <location evidence="1">Mitochondrion</location>
    </subcellularLocation>
</comment>
<comment type="similarity">
    <text evidence="3">Belongs to the LipB family.</text>
</comment>
<evidence type="ECO:0000259" key="12">
    <source>
        <dbReference type="PROSITE" id="PS51733"/>
    </source>
</evidence>
<dbReference type="PANTHER" id="PTHR18895">
    <property type="entry name" value="HEMK METHYLTRANSFERASE"/>
    <property type="match status" value="1"/>
</dbReference>
<evidence type="ECO:0000256" key="7">
    <source>
        <dbReference type="ARBA" id="ARBA00022691"/>
    </source>
</evidence>
<protein>
    <recommendedName>
        <fullName evidence="4">lipoyl(octanoyl) transferase</fullName>
        <ecNumber evidence="4">2.3.1.181</ecNumber>
    </recommendedName>
    <alternativeName>
        <fullName evidence="9">Lipoate-protein ligase B</fullName>
    </alternativeName>
    <alternativeName>
        <fullName evidence="10">Lipoyl/octanoyl transferase</fullName>
    </alternativeName>
</protein>
<comment type="pathway">
    <text evidence="2">Protein modification; protein lipoylation via endogenous pathway; protein N(6)-(lipoyl)lysine from octanoyl-[acyl-carrier-protein]: step 1/2.</text>
</comment>
<dbReference type="Gene3D" id="3.40.50.150">
    <property type="entry name" value="Vaccinia Virus protein VP39"/>
    <property type="match status" value="1"/>
</dbReference>
<sequence>MGPYQRRFQSLVSRLRQTCHNARSAKNEVRWMIESILLRRIQTPFPRQPPPPPPNFSITKAHVEPTLASSTQKCLERLANNQTDKSVVGALGALSEKELGRLEAWVSQRTEEHKPLQYILGTQPFAGLEFKVRRPTLIPRWETEEWIFKIIESYKSHYTTHPVTRPLRILDLCTGSGCIALTVAHHLNQNRTTPLAHITAVDFSERALSLSLVNQRRSGIPANHVSFHQGDITSDTFMRSLSTDGPYDLIVSNPPYIPPDEYAKLDKSVTDWEDRAALFADGDGLGFHRVIAKHAREHLLRRDGDRDPDLPILVMEIGEGQAEGAKRVLVDAGFENVSARKDLAGVERIVSARGLSEIEAKTSSPKKAAPAVVPPTPSTITPHSNQAAIVNSSSKPRPPIAYKYLGPSVPYMQALSLQDLLVNKAASSPDSSTNVLLLLQHPPTYTAGRRVKGTEDTEGARLRALGAEYHEVKRGGQTTFHGPGQLIGYPILNLLHYQLDVRSYVQHLERSLIRTCEHFGIRAQTTADTGVWIEDRKIAALGIHVRRHITNHGFALNCDVDLTWFDHIVACGLPDKKATSLGVEALSGGRITVDDAIPSLLRSFEEIFETQVDRLGKISPSLDDEIEQWIRKDQTG</sequence>
<dbReference type="GO" id="GO:0032259">
    <property type="term" value="P:methylation"/>
    <property type="evidence" value="ECO:0007669"/>
    <property type="project" value="UniProtKB-KW"/>
</dbReference>
<dbReference type="InterPro" id="IPR002052">
    <property type="entry name" value="DNA_methylase_N6_adenine_CS"/>
</dbReference>
<evidence type="ECO:0000313" key="13">
    <source>
        <dbReference type="EMBL" id="KAJ3052770.1"/>
    </source>
</evidence>
<name>A0AAD5SES0_9FUNG</name>
<evidence type="ECO:0000256" key="11">
    <source>
        <dbReference type="SAM" id="MobiDB-lite"/>
    </source>
</evidence>
<organism evidence="13 14">
    <name type="scientific">Rhizophlyctis rosea</name>
    <dbReference type="NCBI Taxonomy" id="64517"/>
    <lineage>
        <taxon>Eukaryota</taxon>
        <taxon>Fungi</taxon>
        <taxon>Fungi incertae sedis</taxon>
        <taxon>Chytridiomycota</taxon>
        <taxon>Chytridiomycota incertae sedis</taxon>
        <taxon>Chytridiomycetes</taxon>
        <taxon>Rhizophlyctidales</taxon>
        <taxon>Rhizophlyctidaceae</taxon>
        <taxon>Rhizophlyctis</taxon>
    </lineage>
</organism>